<evidence type="ECO:0000259" key="2">
    <source>
        <dbReference type="PROSITE" id="PS50020"/>
    </source>
</evidence>
<feature type="compositionally biased region" description="Gly residues" evidence="1">
    <location>
        <begin position="175"/>
        <end position="203"/>
    </location>
</feature>
<feature type="compositionally biased region" description="Polar residues" evidence="1">
    <location>
        <begin position="70"/>
        <end position="95"/>
    </location>
</feature>
<protein>
    <recommendedName>
        <fullName evidence="2">WW domain-containing protein</fullName>
    </recommendedName>
</protein>
<evidence type="ECO:0000313" key="4">
    <source>
        <dbReference type="Proteomes" id="UP001285441"/>
    </source>
</evidence>
<feature type="compositionally biased region" description="Basic and acidic residues" evidence="1">
    <location>
        <begin position="40"/>
        <end position="53"/>
    </location>
</feature>
<accession>A0AAE0NSS0</accession>
<proteinExistence type="predicted"/>
<reference evidence="3" key="1">
    <citation type="journal article" date="2023" name="Mol. Phylogenet. Evol.">
        <title>Genome-scale phylogeny and comparative genomics of the fungal order Sordariales.</title>
        <authorList>
            <person name="Hensen N."/>
            <person name="Bonometti L."/>
            <person name="Westerberg I."/>
            <person name="Brannstrom I.O."/>
            <person name="Guillou S."/>
            <person name="Cros-Aarteil S."/>
            <person name="Calhoun S."/>
            <person name="Haridas S."/>
            <person name="Kuo A."/>
            <person name="Mondo S."/>
            <person name="Pangilinan J."/>
            <person name="Riley R."/>
            <person name="LaButti K."/>
            <person name="Andreopoulos B."/>
            <person name="Lipzen A."/>
            <person name="Chen C."/>
            <person name="Yan M."/>
            <person name="Daum C."/>
            <person name="Ng V."/>
            <person name="Clum A."/>
            <person name="Steindorff A."/>
            <person name="Ohm R.A."/>
            <person name="Martin F."/>
            <person name="Silar P."/>
            <person name="Natvig D.O."/>
            <person name="Lalanne C."/>
            <person name="Gautier V."/>
            <person name="Ament-Velasquez S.L."/>
            <person name="Kruys A."/>
            <person name="Hutchinson M.I."/>
            <person name="Powell A.J."/>
            <person name="Barry K."/>
            <person name="Miller A.N."/>
            <person name="Grigoriev I.V."/>
            <person name="Debuchy R."/>
            <person name="Gladieux P."/>
            <person name="Hiltunen Thoren M."/>
            <person name="Johannesson H."/>
        </authorList>
    </citation>
    <scope>NUCLEOTIDE SEQUENCE</scope>
    <source>
        <strain evidence="3">CBS 232.78</strain>
    </source>
</reference>
<dbReference type="AlphaFoldDB" id="A0AAE0NSS0"/>
<feature type="compositionally biased region" description="Low complexity" evidence="1">
    <location>
        <begin position="204"/>
        <end position="218"/>
    </location>
</feature>
<feature type="compositionally biased region" description="Gly residues" evidence="1">
    <location>
        <begin position="255"/>
        <end position="268"/>
    </location>
</feature>
<dbReference type="EMBL" id="JAULSW010000003">
    <property type="protein sequence ID" value="KAK3386960.1"/>
    <property type="molecule type" value="Genomic_DNA"/>
</dbReference>
<dbReference type="InterPro" id="IPR001202">
    <property type="entry name" value="WW_dom"/>
</dbReference>
<dbReference type="Pfam" id="PF00397">
    <property type="entry name" value="WW"/>
    <property type="match status" value="1"/>
</dbReference>
<feature type="compositionally biased region" description="Gly residues" evidence="1">
    <location>
        <begin position="219"/>
        <end position="232"/>
    </location>
</feature>
<dbReference type="InterPro" id="IPR036020">
    <property type="entry name" value="WW_dom_sf"/>
</dbReference>
<evidence type="ECO:0000256" key="1">
    <source>
        <dbReference type="SAM" id="MobiDB-lite"/>
    </source>
</evidence>
<feature type="compositionally biased region" description="Low complexity" evidence="1">
    <location>
        <begin position="129"/>
        <end position="142"/>
    </location>
</feature>
<dbReference type="PROSITE" id="PS01159">
    <property type="entry name" value="WW_DOMAIN_1"/>
    <property type="match status" value="1"/>
</dbReference>
<gene>
    <name evidence="3" type="ORF">B0H63DRAFT_447862</name>
</gene>
<dbReference type="CDD" id="cd00201">
    <property type="entry name" value="WW"/>
    <property type="match status" value="1"/>
</dbReference>
<dbReference type="SUPFAM" id="SSF51045">
    <property type="entry name" value="WW domain"/>
    <property type="match status" value="1"/>
</dbReference>
<dbReference type="SMART" id="SM00456">
    <property type="entry name" value="WW"/>
    <property type="match status" value="1"/>
</dbReference>
<feature type="domain" description="WW" evidence="2">
    <location>
        <begin position="13"/>
        <end position="47"/>
    </location>
</feature>
<sequence>MADFEAPSGPPPPKVPEGWIARWNDQYKEWFYVNKYTKKSQWDKPTEPARNPEDEGPSGPPPSYAPGNTPALTDSKVNPYDDNNNRGSTNPFNNDIESEDAKLARQLQAEEDARARGHSSYGAPGGGAAASYANTPPAANSPFPNQLPPRGNSEADKAKGLLGKLFGGKKSSGSGSSGIGGMLGGLSGGSHGGHNQQYGGGYGHQQPGYGQQPAYGQQPGYGGYGGAPGYGGYPPQQGYGNYPPQQGGYYPQQQHGGGGFFGGGGGHGYQQPPRKGGGGMGMAGGAALGLGAGVLGGVLVADAIQDGQQEAYQEGYQDGDDGGDYGGGDDGGGDF</sequence>
<organism evidence="3 4">
    <name type="scientific">Podospora didyma</name>
    <dbReference type="NCBI Taxonomy" id="330526"/>
    <lineage>
        <taxon>Eukaryota</taxon>
        <taxon>Fungi</taxon>
        <taxon>Dikarya</taxon>
        <taxon>Ascomycota</taxon>
        <taxon>Pezizomycotina</taxon>
        <taxon>Sordariomycetes</taxon>
        <taxon>Sordariomycetidae</taxon>
        <taxon>Sordariales</taxon>
        <taxon>Podosporaceae</taxon>
        <taxon>Podospora</taxon>
    </lineage>
</organism>
<feature type="region of interest" description="Disordered" evidence="1">
    <location>
        <begin position="38"/>
        <end position="282"/>
    </location>
</feature>
<dbReference type="Proteomes" id="UP001285441">
    <property type="component" value="Unassembled WGS sequence"/>
</dbReference>
<comment type="caution">
    <text evidence="3">The sequence shown here is derived from an EMBL/GenBank/DDBJ whole genome shotgun (WGS) entry which is preliminary data.</text>
</comment>
<name>A0AAE0NSS0_9PEZI</name>
<keyword evidence="4" id="KW-1185">Reference proteome</keyword>
<feature type="compositionally biased region" description="Gly residues" evidence="1">
    <location>
        <begin position="324"/>
        <end position="335"/>
    </location>
</feature>
<dbReference type="PROSITE" id="PS50020">
    <property type="entry name" value="WW_DOMAIN_2"/>
    <property type="match status" value="1"/>
</dbReference>
<feature type="region of interest" description="Disordered" evidence="1">
    <location>
        <begin position="309"/>
        <end position="335"/>
    </location>
</feature>
<feature type="compositionally biased region" description="Low complexity" evidence="1">
    <location>
        <begin position="233"/>
        <end position="254"/>
    </location>
</feature>
<evidence type="ECO:0000313" key="3">
    <source>
        <dbReference type="EMBL" id="KAK3386960.1"/>
    </source>
</evidence>
<dbReference type="Gene3D" id="2.20.70.10">
    <property type="match status" value="1"/>
</dbReference>
<reference evidence="3" key="2">
    <citation type="submission" date="2023-06" db="EMBL/GenBank/DDBJ databases">
        <authorList>
            <consortium name="Lawrence Berkeley National Laboratory"/>
            <person name="Haridas S."/>
            <person name="Hensen N."/>
            <person name="Bonometti L."/>
            <person name="Westerberg I."/>
            <person name="Brannstrom I.O."/>
            <person name="Guillou S."/>
            <person name="Cros-Aarteil S."/>
            <person name="Calhoun S."/>
            <person name="Kuo A."/>
            <person name="Mondo S."/>
            <person name="Pangilinan J."/>
            <person name="Riley R."/>
            <person name="LaButti K."/>
            <person name="Andreopoulos B."/>
            <person name="Lipzen A."/>
            <person name="Chen C."/>
            <person name="Yanf M."/>
            <person name="Daum C."/>
            <person name="Ng V."/>
            <person name="Clum A."/>
            <person name="Steindorff A."/>
            <person name="Ohm R."/>
            <person name="Martin F."/>
            <person name="Silar P."/>
            <person name="Natvig D."/>
            <person name="Lalanne C."/>
            <person name="Gautier V."/>
            <person name="Ament-velasquez S.L."/>
            <person name="Kruys A."/>
            <person name="Hutchinson M.I."/>
            <person name="Powell A.J."/>
            <person name="Barry K."/>
            <person name="Miller A.N."/>
            <person name="Grigoriev I.V."/>
            <person name="Debuchy R."/>
            <person name="Gladieux P."/>
            <person name="Thoren M.H."/>
            <person name="Johannesson H."/>
        </authorList>
    </citation>
    <scope>NUCLEOTIDE SEQUENCE</scope>
    <source>
        <strain evidence="3">CBS 232.78</strain>
    </source>
</reference>